<organism evidence="1 2">
    <name type="scientific">Dreissena polymorpha</name>
    <name type="common">Zebra mussel</name>
    <name type="synonym">Mytilus polymorpha</name>
    <dbReference type="NCBI Taxonomy" id="45954"/>
    <lineage>
        <taxon>Eukaryota</taxon>
        <taxon>Metazoa</taxon>
        <taxon>Spiralia</taxon>
        <taxon>Lophotrochozoa</taxon>
        <taxon>Mollusca</taxon>
        <taxon>Bivalvia</taxon>
        <taxon>Autobranchia</taxon>
        <taxon>Heteroconchia</taxon>
        <taxon>Euheterodonta</taxon>
        <taxon>Imparidentia</taxon>
        <taxon>Neoheterodontei</taxon>
        <taxon>Myida</taxon>
        <taxon>Dreissenoidea</taxon>
        <taxon>Dreissenidae</taxon>
        <taxon>Dreissena</taxon>
    </lineage>
</organism>
<comment type="caution">
    <text evidence="1">The sequence shown here is derived from an EMBL/GenBank/DDBJ whole genome shotgun (WGS) entry which is preliminary data.</text>
</comment>
<dbReference type="AlphaFoldDB" id="A0A9D4JP94"/>
<reference evidence="1" key="2">
    <citation type="submission" date="2020-11" db="EMBL/GenBank/DDBJ databases">
        <authorList>
            <person name="McCartney M.A."/>
            <person name="Auch B."/>
            <person name="Kono T."/>
            <person name="Mallez S."/>
            <person name="Becker A."/>
            <person name="Gohl D.M."/>
            <person name="Silverstein K.A.T."/>
            <person name="Koren S."/>
            <person name="Bechman K.B."/>
            <person name="Herman A."/>
            <person name="Abrahante J.E."/>
            <person name="Garbe J."/>
        </authorList>
    </citation>
    <scope>NUCLEOTIDE SEQUENCE</scope>
    <source>
        <strain evidence="1">Duluth1</strain>
        <tissue evidence="1">Whole animal</tissue>
    </source>
</reference>
<keyword evidence="2" id="KW-1185">Reference proteome</keyword>
<dbReference type="EMBL" id="JAIWYP010000006">
    <property type="protein sequence ID" value="KAH3814837.1"/>
    <property type="molecule type" value="Genomic_DNA"/>
</dbReference>
<proteinExistence type="predicted"/>
<accession>A0A9D4JP94</accession>
<sequence>MNVILAVVAIEPSCPACSRLDFEDKVLERVLRNELAIESMLKEIRETNAKVETTLNLMHDDRKKLEGILDTLDKYQGRHGIKNI</sequence>
<reference evidence="1" key="1">
    <citation type="journal article" date="2019" name="bioRxiv">
        <title>The Genome of the Zebra Mussel, Dreissena polymorpha: A Resource for Invasive Species Research.</title>
        <authorList>
            <person name="McCartney M.A."/>
            <person name="Auch B."/>
            <person name="Kono T."/>
            <person name="Mallez S."/>
            <person name="Zhang Y."/>
            <person name="Obille A."/>
            <person name="Becker A."/>
            <person name="Abrahante J.E."/>
            <person name="Garbe J."/>
            <person name="Badalamenti J.P."/>
            <person name="Herman A."/>
            <person name="Mangelson H."/>
            <person name="Liachko I."/>
            <person name="Sullivan S."/>
            <person name="Sone E.D."/>
            <person name="Koren S."/>
            <person name="Silverstein K.A.T."/>
            <person name="Beckman K.B."/>
            <person name="Gohl D.M."/>
        </authorList>
    </citation>
    <scope>NUCLEOTIDE SEQUENCE</scope>
    <source>
        <strain evidence="1">Duluth1</strain>
        <tissue evidence="1">Whole animal</tissue>
    </source>
</reference>
<evidence type="ECO:0000313" key="2">
    <source>
        <dbReference type="Proteomes" id="UP000828390"/>
    </source>
</evidence>
<name>A0A9D4JP94_DREPO</name>
<evidence type="ECO:0000313" key="1">
    <source>
        <dbReference type="EMBL" id="KAH3814837.1"/>
    </source>
</evidence>
<dbReference type="Proteomes" id="UP000828390">
    <property type="component" value="Unassembled WGS sequence"/>
</dbReference>
<protein>
    <submittedName>
        <fullName evidence="1">Uncharacterized protein</fullName>
    </submittedName>
</protein>
<gene>
    <name evidence="1" type="ORF">DPMN_143350</name>
</gene>